<dbReference type="Pfam" id="PF00595">
    <property type="entry name" value="PDZ"/>
    <property type="match status" value="1"/>
</dbReference>
<feature type="chain" id="PRO_5045445587" evidence="5">
    <location>
        <begin position="21"/>
        <end position="518"/>
    </location>
</feature>
<dbReference type="EMBL" id="JALBUU010000004">
    <property type="protein sequence ID" value="MCI0753359.1"/>
    <property type="molecule type" value="Genomic_DNA"/>
</dbReference>
<reference evidence="7 8" key="1">
    <citation type="submission" date="2022-03" db="EMBL/GenBank/DDBJ databases">
        <title>Complete genome analysis of Roseomonas KG 17.1 : a prolific producer of plant growth promoters.</title>
        <authorList>
            <person name="Saadouli I."/>
            <person name="Najjari A."/>
            <person name="Mosbah A."/>
            <person name="Ouzari H.I."/>
        </authorList>
    </citation>
    <scope>NUCLEOTIDE SEQUENCE [LARGE SCALE GENOMIC DNA]</scope>
    <source>
        <strain evidence="7 8">KG17-1</strain>
    </source>
</reference>
<sequence>MRNTAAAILCGILLAPPVIAQEMRRAAPQRDHFYPQDVRDVLRTAYSGMLERQLDIASPAELLLWALRGLTALDTAFTIQVVGGTLQLGRGSVVLLSRSLSDLPAAASAQQDNLTIADLIARSLVEFYVAAWNSSAAIQAGGAERLLQSGFEEVFNHLDPYSRYVPSAEAQQLRHRRSGQTPLGFRMAAGARNTIVVVSVFPGGPAQQAGLREGDSVLAIDGQAVTAARIALAAELLEGSTEGNIKLTVRRAGRRLTLSLSRPNQRGSSLLAELHENILWLRLTVFSTDTGLKVAEALDRAFSAGVPPTGIVLDLRGNRGGLLQQAMSVSDAFLSRGVIAQSQGRHPGAQRIWHAAGGDLARGRPVVALVDGRTASAAEIVVAALSDQGRAVVVGSSSLGKGLIQIVLPLPNDAEMLISWARVLAPRGWPVQGLGVLPALCTSLGQETLQRDLQQIGQGVAPMAGALARLRSLRTPVPASEVLALRGTCPPAEGREQDLVVARFLLDHPAAYDALLAR</sequence>
<dbReference type="PANTHER" id="PTHR32060:SF30">
    <property type="entry name" value="CARBOXY-TERMINAL PROCESSING PROTEASE CTPA"/>
    <property type="match status" value="1"/>
</dbReference>
<dbReference type="SMART" id="SM00245">
    <property type="entry name" value="TSPc"/>
    <property type="match status" value="1"/>
</dbReference>
<dbReference type="PANTHER" id="PTHR32060">
    <property type="entry name" value="TAIL-SPECIFIC PROTEASE"/>
    <property type="match status" value="1"/>
</dbReference>
<keyword evidence="5" id="KW-0732">Signal</keyword>
<keyword evidence="3" id="KW-0378">Hydrolase</keyword>
<dbReference type="InterPro" id="IPR029045">
    <property type="entry name" value="ClpP/crotonase-like_dom_sf"/>
</dbReference>
<dbReference type="Gene3D" id="3.30.750.44">
    <property type="match status" value="1"/>
</dbReference>
<dbReference type="InterPro" id="IPR005151">
    <property type="entry name" value="Tail-specific_protease"/>
</dbReference>
<feature type="domain" description="PDZ" evidence="6">
    <location>
        <begin position="170"/>
        <end position="264"/>
    </location>
</feature>
<proteinExistence type="inferred from homology"/>
<dbReference type="CDD" id="cd07560">
    <property type="entry name" value="Peptidase_S41_CPP"/>
    <property type="match status" value="1"/>
</dbReference>
<dbReference type="SUPFAM" id="SSF52096">
    <property type="entry name" value="ClpP/crotonase"/>
    <property type="match status" value="1"/>
</dbReference>
<dbReference type="PROSITE" id="PS50106">
    <property type="entry name" value="PDZ"/>
    <property type="match status" value="1"/>
</dbReference>
<organism evidence="7 8">
    <name type="scientific">Teichococcus vastitatis</name>
    <dbReference type="NCBI Taxonomy" id="2307076"/>
    <lineage>
        <taxon>Bacteria</taxon>
        <taxon>Pseudomonadati</taxon>
        <taxon>Pseudomonadota</taxon>
        <taxon>Alphaproteobacteria</taxon>
        <taxon>Acetobacterales</taxon>
        <taxon>Roseomonadaceae</taxon>
        <taxon>Roseomonas</taxon>
    </lineage>
</organism>
<dbReference type="RefSeq" id="WP_162306160.1">
    <property type="nucleotide sequence ID" value="NZ_JALBUU010000004.1"/>
</dbReference>
<dbReference type="Gene3D" id="2.30.42.10">
    <property type="match status" value="1"/>
</dbReference>
<comment type="caution">
    <text evidence="7">The sequence shown here is derived from an EMBL/GenBank/DDBJ whole genome shotgun (WGS) entry which is preliminary data.</text>
</comment>
<dbReference type="SMART" id="SM00228">
    <property type="entry name" value="PDZ"/>
    <property type="match status" value="1"/>
</dbReference>
<dbReference type="InterPro" id="IPR004447">
    <property type="entry name" value="Peptidase_S41A"/>
</dbReference>
<keyword evidence="4" id="KW-0720">Serine protease</keyword>
<dbReference type="Gene3D" id="3.90.226.10">
    <property type="entry name" value="2-enoyl-CoA Hydratase, Chain A, domain 1"/>
    <property type="match status" value="1"/>
</dbReference>
<keyword evidence="8" id="KW-1185">Reference proteome</keyword>
<evidence type="ECO:0000259" key="6">
    <source>
        <dbReference type="PROSITE" id="PS50106"/>
    </source>
</evidence>
<dbReference type="SUPFAM" id="SSF50156">
    <property type="entry name" value="PDZ domain-like"/>
    <property type="match status" value="1"/>
</dbReference>
<dbReference type="InterPro" id="IPR001478">
    <property type="entry name" value="PDZ"/>
</dbReference>
<accession>A0ABS9W239</accession>
<feature type="signal peptide" evidence="5">
    <location>
        <begin position="1"/>
        <end position="20"/>
    </location>
</feature>
<keyword evidence="2" id="KW-0645">Protease</keyword>
<evidence type="ECO:0000313" key="7">
    <source>
        <dbReference type="EMBL" id="MCI0753359.1"/>
    </source>
</evidence>
<protein>
    <submittedName>
        <fullName evidence="7">S41 family peptidase</fullName>
    </submittedName>
</protein>
<dbReference type="InterPro" id="IPR036034">
    <property type="entry name" value="PDZ_sf"/>
</dbReference>
<evidence type="ECO:0000256" key="5">
    <source>
        <dbReference type="SAM" id="SignalP"/>
    </source>
</evidence>
<evidence type="ECO:0000256" key="4">
    <source>
        <dbReference type="ARBA" id="ARBA00022825"/>
    </source>
</evidence>
<name>A0ABS9W239_9PROT</name>
<gene>
    <name evidence="7" type="ORF">MON41_06215</name>
</gene>
<evidence type="ECO:0000313" key="8">
    <source>
        <dbReference type="Proteomes" id="UP001201985"/>
    </source>
</evidence>
<dbReference type="Proteomes" id="UP001201985">
    <property type="component" value="Unassembled WGS sequence"/>
</dbReference>
<comment type="similarity">
    <text evidence="1">Belongs to the peptidase S41A family.</text>
</comment>
<dbReference type="Pfam" id="PF03572">
    <property type="entry name" value="Peptidase_S41"/>
    <property type="match status" value="1"/>
</dbReference>
<evidence type="ECO:0000256" key="1">
    <source>
        <dbReference type="ARBA" id="ARBA00009179"/>
    </source>
</evidence>
<evidence type="ECO:0000256" key="2">
    <source>
        <dbReference type="ARBA" id="ARBA00022670"/>
    </source>
</evidence>
<evidence type="ECO:0000256" key="3">
    <source>
        <dbReference type="ARBA" id="ARBA00022801"/>
    </source>
</evidence>